<reference evidence="3" key="1">
    <citation type="submission" date="2017-05" db="UniProtKB">
        <authorList>
            <consortium name="EnsemblMetazoa"/>
        </authorList>
    </citation>
    <scope>IDENTIFICATION</scope>
</reference>
<dbReference type="PANTHER" id="PTHR13500:SF0">
    <property type="entry name" value="NUCLEOLAR PRE-RIBOSOMAL-ASSOCIATED PROTEIN 1"/>
    <property type="match status" value="1"/>
</dbReference>
<evidence type="ECO:0008006" key="4">
    <source>
        <dbReference type="Google" id="ProtNLM"/>
    </source>
</evidence>
<evidence type="ECO:0000313" key="3">
    <source>
        <dbReference type="EnsemblMetazoa" id="Aqu2.1.35947_001"/>
    </source>
</evidence>
<feature type="domain" description="URB1 C-terminal" evidence="2">
    <location>
        <begin position="1583"/>
        <end position="1748"/>
    </location>
</feature>
<dbReference type="GO" id="GO:0000463">
    <property type="term" value="P:maturation of LSU-rRNA from tricistronic rRNA transcript (SSU-rRNA, 5.8S rRNA, LSU-rRNA)"/>
    <property type="evidence" value="ECO:0007669"/>
    <property type="project" value="TreeGrafter"/>
</dbReference>
<dbReference type="EnsemblMetazoa" id="Aqu2.1.35947_001">
    <property type="protein sequence ID" value="Aqu2.1.35947_001"/>
    <property type="gene ID" value="Aqu2.1.35947"/>
</dbReference>
<feature type="domain" description="URB1 N-terminal" evidence="1">
    <location>
        <begin position="86"/>
        <end position="391"/>
    </location>
</feature>
<proteinExistence type="predicted"/>
<dbReference type="GO" id="GO:0005730">
    <property type="term" value="C:nucleolus"/>
    <property type="evidence" value="ECO:0007669"/>
    <property type="project" value="TreeGrafter"/>
</dbReference>
<name>A0A1X7V8V7_AMPQE</name>
<accession>A0A1X7V8V7</accession>
<dbReference type="InterPro" id="IPR039844">
    <property type="entry name" value="URB1"/>
</dbReference>
<dbReference type="Pfam" id="PF16201">
    <property type="entry name" value="NopRA1"/>
    <property type="match status" value="1"/>
</dbReference>
<evidence type="ECO:0000259" key="2">
    <source>
        <dbReference type="Pfam" id="PF16201"/>
    </source>
</evidence>
<dbReference type="STRING" id="400682.A0A1X7V8V7"/>
<dbReference type="InterPro" id="IPR032436">
    <property type="entry name" value="URB1_C"/>
</dbReference>
<dbReference type="SUPFAM" id="SSF48371">
    <property type="entry name" value="ARM repeat"/>
    <property type="match status" value="1"/>
</dbReference>
<dbReference type="PANTHER" id="PTHR13500">
    <property type="entry name" value="NUCLEOLAR PRERIBOSOMAL-ASSOCIATED PROTEIN 1"/>
    <property type="match status" value="1"/>
</dbReference>
<dbReference type="InterPro" id="IPR021714">
    <property type="entry name" value="URB1_N"/>
</dbReference>
<sequence length="1840" mass="207995">MLSSHITLSSMASLKREGEDLSLLDQKPRKKRKAITTELPMDKLTKLLSKEDTVAAGLVYLFKEITEGSNSDLLTSYLGAHPDCSHVFLLMQLSTKLHDQDNILLCYLLLEHVLFFTASDKLPPARASYSSLGRRLVTTLLQEHMYTINNSLSSNKPDKLSATALKLLTVSVMQGKESVLEILDTFNFGSARLVGLVERDKEFQKDGDSVRVCFIKFALSFLVVSDVRVIAKILSLKKLLPIIFRKLSSDPPSIVGLFLQTLYDKVLMRTNIAKKDKLLLFDRTNIKRIVQLLQKEDQDESVKTIILDICFGLCDSSFGVAFPSASVFQNLYKTNNPVLLQLGLSLLSCLNEPKVHIILYRIISESPDLWYPFFTAAPLELDPKPTLKWLNQIKVVNSLLGILYPLDLKPFSISIDAFVSFVCPPVLTRSLLSNGIQNPCLLVKSKCLKMVSRVCDRISHYGGYQWKVVDSDKWLQYCDAVFSRLPNVKTLMSVRHVALQLANDKSAIKRTGDTNIPPDEPVVMMKNEKLKRSSSLLESLTSVLEHYQVFVPTILAQSQINVMKLLSDLMPLPHSKGDLTVLETLRLISNAPVEMLRNSVKGTDIKSLFQLSKDSELFDEASHVFVKCMQTNPCLLDYKSDLLLIFNIIDTHLDKLVLYSDNEKEELVDFIVHSVTEILKQSSLKYWSKQDTSDESVTDCSSSLCPLLFSFIDNCGRAPKVSRVLLLSDMILKLVHSSYDPVLAANTVLNRLRDTLLQYSTKGPIHNYLQLLHSHLWVWSSHSEKDPLEFKWYNKKVYFKKGASSDQVLMRECVFQQLVESTGDKGLVNLLKDTPLLSVTVSLLSVIPLSLPIIATTPGIYELLQKELGIRHTSNILWLQCLCTSSTTCSIKALLKNSPISNPICQKELKIEPKSSTQFIFISKQLLSLVRLASTYPSSKSMRKVSTFCVEYFLKFISRVYCNRKLRFLINSHLTDIASIHLKTTSADESSSFVLNSYACLAIDINSDFIDELFLSYLLSVIEHSKRPCTKHHGTLHTDTQDSKELTDDLDTTLTQGHSVASSNSCIDQDLKSSSLQLLLPLADQLREASATSPQSQYNSSLFNDLSASLPCDDNSCLHFNKDIIKRLWMYCSGSVSVQKMKIMSVLTRFCFIEDINNEFVSFCTSVHMYLFHHKVMPVDVSMEFLNLSKVVLLRNHDQVLSFYHIFTNIAPIFRDIVLNCTESEGELANACLESIKLCVSISPKVKKHLCRLLYRILVKFSTNVPNFHIKVIGCVLPYIGHSLGREMFLDLLKCLLKELRHILKRKPSSTKDYEERLSLLTNALSMALKNGPSDDDWLTTTVDVYTEIVHLWDKIVIKFIERHGKSDELVMELLSYLFSFIHIKSKLDVARPAVSVPSIHQTVWSLQQLGAPLNSGTIKLLVAIADNIIEDNTGHPDLFTHSQLNILVCNYTATLSVTDTAILYLMLCYEKLGVSISSQIPFLWGERALHLHELYERNHWEKPTDHEVLSMFNERRMLQSIQSFPYDRALQPVNPYQNTGSMPATINEYAYDPCFLLPIFSVLLSSTSSVFNCSSFIKRGLLSFVITATSSTCQHMRRAAYYNLSLFNHHLMNSNRFTERSLIMALMEILCNSVPEVNARLSVLTSSFFAKAVSLFVHTEEPMFPMVADYMIKKPFLDSKDIPLYSALVHTTKDEERSWVIELLCDGLKCSSDYQIYRKHSVLSYLMALYNSPLLDERSKSMIVNRLMSGIVDNDCALQDSCWNLNLLSWIHTSLPLEEAAGLLVRIASKFLMGEESSDKTDSMEPSKSCTSTGLTPPPFIKEEIALLLLTLMNGFSSQ</sequence>
<evidence type="ECO:0000259" key="1">
    <source>
        <dbReference type="Pfam" id="PF11707"/>
    </source>
</evidence>
<dbReference type="eggNOG" id="KOG1791">
    <property type="taxonomic scope" value="Eukaryota"/>
</dbReference>
<dbReference type="Pfam" id="PF11707">
    <property type="entry name" value="Npa1"/>
    <property type="match status" value="1"/>
</dbReference>
<dbReference type="InterPro" id="IPR016024">
    <property type="entry name" value="ARM-type_fold"/>
</dbReference>
<organism evidence="3">
    <name type="scientific">Amphimedon queenslandica</name>
    <name type="common">Sponge</name>
    <dbReference type="NCBI Taxonomy" id="400682"/>
    <lineage>
        <taxon>Eukaryota</taxon>
        <taxon>Metazoa</taxon>
        <taxon>Porifera</taxon>
        <taxon>Demospongiae</taxon>
        <taxon>Heteroscleromorpha</taxon>
        <taxon>Haplosclerida</taxon>
        <taxon>Niphatidae</taxon>
        <taxon>Amphimedon</taxon>
    </lineage>
</organism>
<dbReference type="GO" id="GO:0000466">
    <property type="term" value="P:maturation of 5.8S rRNA from tricistronic rRNA transcript (SSU-rRNA, 5.8S rRNA, LSU-rRNA)"/>
    <property type="evidence" value="ECO:0007669"/>
    <property type="project" value="TreeGrafter"/>
</dbReference>
<protein>
    <recommendedName>
        <fullName evidence="4">Nucleolar pre-ribosomal-associated protein 1 C-terminal domain-containing protein</fullName>
    </recommendedName>
</protein>
<dbReference type="OrthoDB" id="72892at2759"/>
<dbReference type="InParanoid" id="A0A1X7V8V7"/>